<dbReference type="EC" id="4.2.1.40" evidence="3"/>
<dbReference type="PANTHER" id="PTHR48080:SF4">
    <property type="entry name" value="GLUCARATE DEHYDRATASE"/>
    <property type="match status" value="1"/>
</dbReference>
<dbReference type="InterPro" id="IPR013341">
    <property type="entry name" value="Mandelate_racemase_N_dom"/>
</dbReference>
<comment type="catalytic activity">
    <reaction evidence="1">
        <text>D-glucarate = 5-dehydro-4-deoxy-D-glucarate + H2O</text>
        <dbReference type="Rhea" id="RHEA:14573"/>
        <dbReference type="ChEBI" id="CHEBI:15377"/>
        <dbReference type="ChEBI" id="CHEBI:30612"/>
        <dbReference type="ChEBI" id="CHEBI:42819"/>
        <dbReference type="EC" id="4.2.1.40"/>
    </reaction>
</comment>
<dbReference type="InterPro" id="IPR018110">
    <property type="entry name" value="Mandel_Rmase/mucon_lact_enz_CS"/>
</dbReference>
<dbReference type="InterPro" id="IPR036849">
    <property type="entry name" value="Enolase-like_C_sf"/>
</dbReference>
<dbReference type="InterPro" id="IPR029017">
    <property type="entry name" value="Enolase-like_N"/>
</dbReference>
<dbReference type="SFLD" id="SFLDS00001">
    <property type="entry name" value="Enolase"/>
    <property type="match status" value="1"/>
</dbReference>
<feature type="domain" description="Mandelate racemase/muconate lactonizing enzyme C-terminal" evidence="4">
    <location>
        <begin position="144"/>
        <end position="240"/>
    </location>
</feature>
<dbReference type="AlphaFoldDB" id="A0A6B0Y514"/>
<evidence type="ECO:0000256" key="3">
    <source>
        <dbReference type="ARBA" id="ARBA00011973"/>
    </source>
</evidence>
<sequence length="388" mass="42420">MGDALEISRIRHWIVHVPLVSEISWSSGKRTGSTRLVCEVTTEGGVRGYGETICLLDFVPAVFEGLVTPLGMGRRITDVERLTRAAEGAGYYHHKRALVFALSALEMAMWDACGKHADMPLHQMWGGSYRSRVEMCAYVYISHPETVAEALIGYRRQGFRSFKLKVGLDPEQDIALVAKAREVLGPSVNLRIDANGAWTPAMAKRMLARLAPYDLQYVEQPMPVEDLAGAARLREASPVPICVDEGAYTLQETMTAIRLGTADVVLVDPHEAGGLWQCLKAGAVCEAAGIHVGMHSGGELGLTQAAYLQLAASMPNAKIALDTIYQLHADDILTRRIAFEGGHADVPTGPGLGVEVDLEKLERYRTDEIVSAYRDPDNPDWFAEKPAH</sequence>
<dbReference type="Pfam" id="PF02746">
    <property type="entry name" value="MR_MLE_N"/>
    <property type="match status" value="1"/>
</dbReference>
<comment type="caution">
    <text evidence="5">The sequence shown here is derived from an EMBL/GenBank/DDBJ whole genome shotgun (WGS) entry which is preliminary data.</text>
</comment>
<dbReference type="SFLD" id="SFLDG00180">
    <property type="entry name" value="muconate_cycloisomerase"/>
    <property type="match status" value="1"/>
</dbReference>
<dbReference type="SFLD" id="SFLDG00179">
    <property type="entry name" value="mandelate_racemase"/>
    <property type="match status" value="1"/>
</dbReference>
<dbReference type="Gene3D" id="3.30.390.10">
    <property type="entry name" value="Enolase-like, N-terminal domain"/>
    <property type="match status" value="1"/>
</dbReference>
<dbReference type="GO" id="GO:0008872">
    <property type="term" value="F:glucarate dehydratase activity"/>
    <property type="evidence" value="ECO:0007669"/>
    <property type="project" value="UniProtKB-EC"/>
</dbReference>
<comment type="pathway">
    <text evidence="2">Carbohydrate acid metabolism; D-glucarate degradation; 2,5-dioxopentanoate from D-glucarate: step 1/2.</text>
</comment>
<dbReference type="InterPro" id="IPR034593">
    <property type="entry name" value="DgoD-like"/>
</dbReference>
<reference evidence="5" key="1">
    <citation type="submission" date="2019-09" db="EMBL/GenBank/DDBJ databases">
        <title>Characterisation of the sponge microbiome using genome-centric metagenomics.</title>
        <authorList>
            <person name="Engelberts J.P."/>
            <person name="Robbins S.J."/>
            <person name="De Goeij J.M."/>
            <person name="Aranda M."/>
            <person name="Bell S.C."/>
            <person name="Webster N.S."/>
        </authorList>
    </citation>
    <scope>NUCLEOTIDE SEQUENCE</scope>
    <source>
        <strain evidence="5">SB0664_bin_43</strain>
    </source>
</reference>
<evidence type="ECO:0000313" key="5">
    <source>
        <dbReference type="EMBL" id="MXY34819.1"/>
    </source>
</evidence>
<name>A0A6B0Y514_9RHOB</name>
<dbReference type="GO" id="GO:0000287">
    <property type="term" value="F:magnesium ion binding"/>
    <property type="evidence" value="ECO:0007669"/>
    <property type="project" value="UniProtKB-ARBA"/>
</dbReference>
<organism evidence="5">
    <name type="scientific">Boseongicola sp. SB0664_bin_43</name>
    <dbReference type="NCBI Taxonomy" id="2604844"/>
    <lineage>
        <taxon>Bacteria</taxon>
        <taxon>Pseudomonadati</taxon>
        <taxon>Pseudomonadota</taxon>
        <taxon>Alphaproteobacteria</taxon>
        <taxon>Rhodobacterales</taxon>
        <taxon>Paracoccaceae</taxon>
        <taxon>Boseongicola</taxon>
    </lineage>
</organism>
<proteinExistence type="predicted"/>
<evidence type="ECO:0000259" key="4">
    <source>
        <dbReference type="SMART" id="SM00922"/>
    </source>
</evidence>
<dbReference type="InterPro" id="IPR029065">
    <property type="entry name" value="Enolase_C-like"/>
</dbReference>
<protein>
    <recommendedName>
        <fullName evidence="3">glucarate dehydratase</fullName>
        <ecNumber evidence="3">4.2.1.40</ecNumber>
    </recommendedName>
</protein>
<dbReference type="SMART" id="SM00922">
    <property type="entry name" value="MR_MLE"/>
    <property type="match status" value="1"/>
</dbReference>
<dbReference type="EMBL" id="VXRY01000498">
    <property type="protein sequence ID" value="MXY34819.1"/>
    <property type="molecule type" value="Genomic_DNA"/>
</dbReference>
<dbReference type="SUPFAM" id="SSF51604">
    <property type="entry name" value="Enolase C-terminal domain-like"/>
    <property type="match status" value="1"/>
</dbReference>
<dbReference type="InterPro" id="IPR013342">
    <property type="entry name" value="Mandelate_racemase_C"/>
</dbReference>
<dbReference type="SUPFAM" id="SSF54826">
    <property type="entry name" value="Enolase N-terminal domain-like"/>
    <property type="match status" value="1"/>
</dbReference>
<evidence type="ECO:0000256" key="2">
    <source>
        <dbReference type="ARBA" id="ARBA00005183"/>
    </source>
</evidence>
<dbReference type="CDD" id="cd03316">
    <property type="entry name" value="MR_like"/>
    <property type="match status" value="1"/>
</dbReference>
<dbReference type="PROSITE" id="PS00909">
    <property type="entry name" value="MR_MLE_2"/>
    <property type="match status" value="1"/>
</dbReference>
<dbReference type="GO" id="GO:0009063">
    <property type="term" value="P:amino acid catabolic process"/>
    <property type="evidence" value="ECO:0007669"/>
    <property type="project" value="InterPro"/>
</dbReference>
<dbReference type="Gene3D" id="3.20.20.120">
    <property type="entry name" value="Enolase-like C-terminal domain"/>
    <property type="match status" value="1"/>
</dbReference>
<gene>
    <name evidence="5" type="ORF">F4Y60_12190</name>
</gene>
<evidence type="ECO:0000256" key="1">
    <source>
        <dbReference type="ARBA" id="ARBA00001426"/>
    </source>
</evidence>
<dbReference type="PANTHER" id="PTHR48080">
    <property type="entry name" value="D-GALACTONATE DEHYDRATASE-RELATED"/>
    <property type="match status" value="1"/>
</dbReference>
<accession>A0A6B0Y514</accession>
<dbReference type="Pfam" id="PF13378">
    <property type="entry name" value="MR_MLE_C"/>
    <property type="match status" value="1"/>
</dbReference>